<dbReference type="eggNOG" id="COG3164">
    <property type="taxonomic scope" value="Bacteria"/>
</dbReference>
<accession>S6AHX9</accession>
<feature type="domain" description="YhdP central" evidence="1">
    <location>
        <begin position="9"/>
        <end position="1288"/>
    </location>
</feature>
<dbReference type="RefSeq" id="WP_009204955.1">
    <property type="nucleotide sequence ID" value="NC_022357.1"/>
</dbReference>
<dbReference type="InterPro" id="IPR011836">
    <property type="entry name" value="YhdP"/>
</dbReference>
<dbReference type="KEGG" id="sdr:SCD_n01950"/>
<dbReference type="PANTHER" id="PTHR38690">
    <property type="entry name" value="PROTEASE-RELATED"/>
    <property type="match status" value="1"/>
</dbReference>
<evidence type="ECO:0000313" key="3">
    <source>
        <dbReference type="Proteomes" id="UP000015559"/>
    </source>
</evidence>
<dbReference type="PANTHER" id="PTHR38690:SF1">
    <property type="entry name" value="PROTEASE"/>
    <property type="match status" value="1"/>
</dbReference>
<evidence type="ECO:0000313" key="2">
    <source>
        <dbReference type="EMBL" id="BAN35761.1"/>
    </source>
</evidence>
<organism evidence="2 3">
    <name type="scientific">Sulfuricella denitrificans (strain DSM 22764 / NBRC 105220 / skB26)</name>
    <dbReference type="NCBI Taxonomy" id="1163617"/>
    <lineage>
        <taxon>Bacteria</taxon>
        <taxon>Pseudomonadati</taxon>
        <taxon>Pseudomonadota</taxon>
        <taxon>Betaproteobacteria</taxon>
        <taxon>Nitrosomonadales</taxon>
        <taxon>Sulfuricellaceae</taxon>
        <taxon>Sulfuricella</taxon>
    </lineage>
</organism>
<proteinExistence type="predicted"/>
<name>S6AHX9_SULDS</name>
<dbReference type="OrthoDB" id="8521382at2"/>
<gene>
    <name evidence="2" type="ORF">SCD_n01950</name>
</gene>
<dbReference type="HOGENOM" id="CLU_003522_4_0_4"/>
<dbReference type="Proteomes" id="UP000015559">
    <property type="component" value="Chromosome"/>
</dbReference>
<dbReference type="EMBL" id="AP013066">
    <property type="protein sequence ID" value="BAN35761.1"/>
    <property type="molecule type" value="Genomic_DNA"/>
</dbReference>
<dbReference type="InterPro" id="IPR025263">
    <property type="entry name" value="YhdP_central"/>
</dbReference>
<protein>
    <recommendedName>
        <fullName evidence="1">YhdP central domain-containing protein</fullName>
    </recommendedName>
</protein>
<dbReference type="Pfam" id="PF13116">
    <property type="entry name" value="YhdP"/>
    <property type="match status" value="1"/>
</dbReference>
<sequence length="1302" mass="141505">MHKTLWLWSYRIAIAALFLAGLAFAATVVALRYWILPNIGQYREDIAASITRAAGQRVAIGAIDANWERLRPHLELREVQVYDRQGRPALVLQQVDSTLSWWTLLVGEVRLHSLEISDPVLSIRRDAEGHIFIAGIELNQPDSDSGFADWMLQQSRIVIRNAVIEWRDEKRQAPALTLSRVNLRLESSGSRHRLGLQAVPPAELADPLDIRADLKGEKVAELAAWEGKVYAKLNHADIAAWQTWLPFPFELQHGYGGVQAWLGLKAGGVSEVTADVRLNDVAARLATDLPPLDLHSLSGRLGWRPLQADVRFVDSAARFIGDLAEAELQSLQGRLGRKPLPGAFEFRAQHLSLAAKSGVNLPSTDLLVRYIPAQGKKPATGEIRANGLYLEPLVKLADALPLSQEVRGNLTEIAPQGSFHDFSVKWSGDWKTPQRYTAKGGFTGLGMKPHGKLPGVSGLSGNLDANEKSGTLALDSHGVRADFPGLFREPLEMDALTAQMNWKKQENSNGLDITLTSLSLANRHLAGTLFGSYKMKSGTPGMIDLTGQFTRGDGRQVARYIPLTVGQSTRDWLDTALLAGQSNDVRLRLKGNLADFPFADGKHGLFEVAGKVTHGTLEYAPGWPKIENIVVDLLFRGARMEITAHQGNTDDMQISKTRVVIPDLLSWDEILEVEGEAHGPTGDMIKFIGHSPVSAMIDDFTEGMGASGNGNFKLKLAIPLRRNKDSRVEGSYQFVNNRVSLGADLPVLEQVNGRLDFTEASVGIPRITAQVVGGPASISGATQKDGGVRINAQGRATAAGIRGLADQPITRSLSGTADWRGVISIRKKQADMLLESSLVGLAVNLPAPFGKTAAETVPLRFEKKISGAKEDLIQLNYGKALAAVLSRRQENGKTTIERGAVNLGATVVLPPQPGIWLSGELALLDLDHWRGILGTSSDKTQLPEFAGLNLKFGALDVFGKRFNDLRISAKMQESTWQAKIESRELAGNVQWNPEARGRLQARLDYLTIPDPAPAKLGVPSKAPQEKELPALDVIAESFSANQKKLGKLELLAVQEDDDWRIEKLRISNPDGNLQMDGLWQGWRRRPVTNANLRVEAQDLGKLLARLGYPDAVKRGTAKLDGHLSWAGSPHSIDFPSLTGNLQLEAKNGQFLKVEPGVGKLLGLLSLQSLPRRLTLDFRDIFSGGFAFDSISGSARIDHGVAHTDDFRLEGPAAKVRMQGETDLARETQNLKVRVAPQLGEGVSVAGAFLGGPVVGIAALVAQKLLRDPIDQIAAYEYSISGTWDKPNVVKIGGNAAATPGQP</sequence>
<reference evidence="2 3" key="1">
    <citation type="journal article" date="2012" name="Appl. Environ. Microbiol.">
        <title>Draft genome sequence of a psychrotolerant sulfur-oxidizing bacterium, Sulfuricella denitrificans skB26, and proteomic insights into cold adaptation.</title>
        <authorList>
            <person name="Watanabe T."/>
            <person name="Kojima H."/>
            <person name="Fukui M."/>
        </authorList>
    </citation>
    <scope>NUCLEOTIDE SEQUENCE [LARGE SCALE GENOMIC DNA]</scope>
    <source>
        <strain evidence="3">skB26</strain>
    </source>
</reference>
<keyword evidence="3" id="KW-1185">Reference proteome</keyword>
<evidence type="ECO:0000259" key="1">
    <source>
        <dbReference type="Pfam" id="PF13116"/>
    </source>
</evidence>
<dbReference type="NCBIfam" id="TIGR02099">
    <property type="entry name" value="YhdP family protein"/>
    <property type="match status" value="1"/>
</dbReference>
<dbReference type="STRING" id="1163617.SCD_n01950"/>